<dbReference type="EMBL" id="CP000472">
    <property type="protein sequence ID" value="ACJ27371.1"/>
    <property type="molecule type" value="Genomic_DNA"/>
</dbReference>
<protein>
    <submittedName>
        <fullName evidence="2">GumN</fullName>
    </submittedName>
</protein>
<dbReference type="Proteomes" id="UP000000753">
    <property type="component" value="Chromosome"/>
</dbReference>
<evidence type="ECO:0000256" key="1">
    <source>
        <dbReference type="SAM" id="SignalP"/>
    </source>
</evidence>
<dbReference type="eggNOG" id="COG3735">
    <property type="taxonomic scope" value="Bacteria"/>
</dbReference>
<reference evidence="2 3" key="1">
    <citation type="journal article" date="2008" name="PLoS ONE">
        <title>Environmental adaptation: genomic analysis of the piezotolerant and psychrotolerant deep-sea iron reducing bacterium Shewanella piezotolerans WP3.</title>
        <authorList>
            <person name="Wang F."/>
            <person name="Wang J."/>
            <person name="Jian H."/>
            <person name="Zhang B."/>
            <person name="Li S."/>
            <person name="Wang F."/>
            <person name="Zeng X."/>
            <person name="Gao L."/>
            <person name="Bartlett D.H."/>
            <person name="Yu J."/>
            <person name="Hu S."/>
            <person name="Xiao X."/>
        </authorList>
    </citation>
    <scope>NUCLEOTIDE SEQUENCE [LARGE SCALE GENOMIC DNA]</scope>
    <source>
        <strain evidence="3">WP3 / JCM 13877</strain>
    </source>
</reference>
<dbReference type="PANTHER" id="PTHR40590">
    <property type="entry name" value="CYTOPLASMIC PROTEIN-RELATED"/>
    <property type="match status" value="1"/>
</dbReference>
<dbReference type="HOGENOM" id="CLU_057525_0_0_6"/>
<dbReference type="Pfam" id="PF01963">
    <property type="entry name" value="TraB_PrgY_gumN"/>
    <property type="match status" value="1"/>
</dbReference>
<gene>
    <name evidence="2" type="ordered locus">swp_0546</name>
</gene>
<keyword evidence="3" id="KW-1185">Reference proteome</keyword>
<evidence type="ECO:0000313" key="3">
    <source>
        <dbReference type="Proteomes" id="UP000000753"/>
    </source>
</evidence>
<dbReference type="KEGG" id="swp:swp_0546"/>
<dbReference type="InterPro" id="IPR002816">
    <property type="entry name" value="TraB/PrgY/GumN_fam"/>
</dbReference>
<organism evidence="2 3">
    <name type="scientific">Shewanella piezotolerans (strain WP3 / JCM 13877)</name>
    <dbReference type="NCBI Taxonomy" id="225849"/>
    <lineage>
        <taxon>Bacteria</taxon>
        <taxon>Pseudomonadati</taxon>
        <taxon>Pseudomonadota</taxon>
        <taxon>Gammaproteobacteria</taxon>
        <taxon>Alteromonadales</taxon>
        <taxon>Shewanellaceae</taxon>
        <taxon>Shewanella</taxon>
    </lineage>
</organism>
<feature type="signal peptide" evidence="1">
    <location>
        <begin position="1"/>
        <end position="27"/>
    </location>
</feature>
<evidence type="ECO:0000313" key="2">
    <source>
        <dbReference type="EMBL" id="ACJ27371.1"/>
    </source>
</evidence>
<dbReference type="OrthoDB" id="357294at2"/>
<proteinExistence type="predicted"/>
<name>B8CI95_SHEPW</name>
<accession>B8CI95</accession>
<keyword evidence="1" id="KW-0732">Signal</keyword>
<dbReference type="RefSeq" id="WP_020910752.1">
    <property type="nucleotide sequence ID" value="NC_011566.1"/>
</dbReference>
<sequence>MLATSIKKTLLSLVSVSSLLLATFVNAAPTDKPPFYQIDYQGKTAYLLGSIHIGKADFYPFAEQIEQAFLQSKALVVEADVRGANVPALLQKYGTETIPMDDDTKQVLATYCQDKAALCTALSSYAPWLQSMQLSIGRYTALGYSALYGVDSVLVEQAGHRPIYELESTEFQFELLSSFSPETQWEMVREAIEAPDSDMLELISAWRSGDEAELADLMEGEMLRDGNTEMVERMLWGRNKGMASKLIELMNSATTKQPLFVVVGAGHLVGAKSVQAYLAPYGVSSKNCWQSSCI</sequence>
<dbReference type="AlphaFoldDB" id="B8CI95"/>
<dbReference type="PANTHER" id="PTHR40590:SF1">
    <property type="entry name" value="CYTOPLASMIC PROTEIN"/>
    <property type="match status" value="1"/>
</dbReference>
<feature type="chain" id="PRO_5002866682" evidence="1">
    <location>
        <begin position="28"/>
        <end position="294"/>
    </location>
</feature>
<dbReference type="STRING" id="225849.swp_0546"/>
<dbReference type="InterPro" id="IPR047111">
    <property type="entry name" value="YbaP-like"/>
</dbReference>
<dbReference type="CDD" id="cd14789">
    <property type="entry name" value="Tiki"/>
    <property type="match status" value="1"/>
</dbReference>